<comment type="subcellular location">
    <subcellularLocation>
        <location evidence="2">Mitochondrion inner membrane</location>
        <topology evidence="2">Peripheral membrane protein</topology>
        <orientation evidence="2">Matrix side</orientation>
    </subcellularLocation>
</comment>
<dbReference type="GO" id="GO:0050660">
    <property type="term" value="F:flavin adenine dinucleotide binding"/>
    <property type="evidence" value="ECO:0007669"/>
    <property type="project" value="InterPro"/>
</dbReference>
<keyword evidence="4" id="KW-0597">Phosphoprotein</keyword>
<name>A0A672GYW7_SALFA</name>
<evidence type="ECO:0000259" key="34">
    <source>
        <dbReference type="Pfam" id="PF02771"/>
    </source>
</evidence>
<evidence type="ECO:0000256" key="19">
    <source>
        <dbReference type="ARBA" id="ARBA00050339"/>
    </source>
</evidence>
<dbReference type="CDD" id="cd01161">
    <property type="entry name" value="VLCAD"/>
    <property type="match status" value="1"/>
</dbReference>
<sequence length="602" mass="65833">MNVHRLLALCRGARLGTRLAAWGVRPTGRDAVEPRRSFQTHRRSLAYAKDLFLGQVNQNEVFPYPEIGNEELEELQQFVAPVDKFFTEEVDSARIDQEARIPPETLNGLKELGLFGIMVPEEYGGLGLSNTMYARLAEITSLDGSIAVTLAAHQAIGLKGILIAGNEAQKQKYLPKLASGEHIAAFCLTEPGSGSDAASIKTRATLSEDGTHYLLNGSKIWISNGGMADVMTVFARTEVEVDGVKKDKISAFIVERAFGGVVSGKPEDKLGIRGSNTCEVSFENVPVPLENVIGEVGSGFKIAMNILNSGRFSMGSSSAGMIKKLIELTAEYAATRKQFDKSLSEFGMIQEKFAVMALNAFVMESMAYLTAGMMDRPGVPDCSLEAAMVKVFSSEGGWICVSEALQVLGGLGYTKNYPFERYVRDCRILPIFEGTNEILRMYVALTGMQYAGKILTTKIKEMKKGNVTLALGMVGKKLRSSLGGTVDFGLTGKDGVVHPSLATIVDEQLILKRVADVLINLYAMTAVLSRVSRSISIGLRNHDHEVLLANTFCGEAFFKNNYWMAQLQKNSPENNDANIKKIAREVLENRAYVCSHPLDRTY</sequence>
<comment type="similarity">
    <text evidence="3 31">Belongs to the acyl-CoA dehydrogenase family.</text>
</comment>
<evidence type="ECO:0000256" key="21">
    <source>
        <dbReference type="ARBA" id="ARBA00051128"/>
    </source>
</evidence>
<feature type="domain" description="Acyl-CoA dehydrogenase/oxidase C-terminal" evidence="32">
    <location>
        <begin position="297"/>
        <end position="444"/>
    </location>
</feature>
<evidence type="ECO:0000256" key="24">
    <source>
        <dbReference type="ARBA" id="ARBA00052354"/>
    </source>
</evidence>
<evidence type="ECO:0000259" key="33">
    <source>
        <dbReference type="Pfam" id="PF02770"/>
    </source>
</evidence>
<comment type="catalytic activity">
    <reaction evidence="20">
        <text>pentadecanoyl-CoA + oxidized [electron-transfer flavoprotein] + H(+) = (2E)-pentadecenoyl-CoA + reduced [electron-transfer flavoprotein]</text>
        <dbReference type="Rhea" id="RHEA:48204"/>
        <dbReference type="Rhea" id="RHEA-COMP:10685"/>
        <dbReference type="Rhea" id="RHEA-COMP:10686"/>
        <dbReference type="ChEBI" id="CHEBI:15378"/>
        <dbReference type="ChEBI" id="CHEBI:57692"/>
        <dbReference type="ChEBI" id="CHEBI:58307"/>
        <dbReference type="ChEBI" id="CHEBI:74309"/>
        <dbReference type="ChEBI" id="CHEBI:77545"/>
    </reaction>
    <physiologicalReaction direction="left-to-right" evidence="20">
        <dbReference type="Rhea" id="RHEA:48205"/>
    </physiologicalReaction>
</comment>
<evidence type="ECO:0000313" key="37">
    <source>
        <dbReference type="Proteomes" id="UP000472267"/>
    </source>
</evidence>
<evidence type="ECO:0000256" key="27">
    <source>
        <dbReference type="ARBA" id="ARBA00055983"/>
    </source>
</evidence>
<keyword evidence="8" id="KW-0809">Transit peptide</keyword>
<dbReference type="InterPro" id="IPR036250">
    <property type="entry name" value="AcylCo_DH-like_C"/>
</dbReference>
<evidence type="ECO:0000256" key="6">
    <source>
        <dbReference type="ARBA" id="ARBA00022792"/>
    </source>
</evidence>
<dbReference type="InterPro" id="IPR006091">
    <property type="entry name" value="Acyl-CoA_Oxase/DH_mid-dom"/>
</dbReference>
<evidence type="ECO:0000256" key="28">
    <source>
        <dbReference type="ARBA" id="ARBA00064101"/>
    </source>
</evidence>
<comment type="catalytic activity">
    <reaction evidence="14">
        <text>oxidized [electron-transfer flavoprotein] + hexadecanoyl-CoA + H(+) = (2E)-hexadecenoyl-CoA + reduced [electron-transfer flavoprotein]</text>
        <dbReference type="Rhea" id="RHEA:43448"/>
        <dbReference type="Rhea" id="RHEA-COMP:10685"/>
        <dbReference type="Rhea" id="RHEA-COMP:10686"/>
        <dbReference type="ChEBI" id="CHEBI:15378"/>
        <dbReference type="ChEBI" id="CHEBI:57379"/>
        <dbReference type="ChEBI" id="CHEBI:57692"/>
        <dbReference type="ChEBI" id="CHEBI:58307"/>
        <dbReference type="ChEBI" id="CHEBI:61526"/>
    </reaction>
    <physiologicalReaction direction="left-to-right" evidence="14">
        <dbReference type="Rhea" id="RHEA:43449"/>
    </physiologicalReaction>
</comment>
<dbReference type="InterPro" id="IPR009100">
    <property type="entry name" value="AcylCoA_DH/oxidase_NM_dom_sf"/>
</dbReference>
<comment type="catalytic activity">
    <reaction evidence="23">
        <text>(4Z,7Z,10Z,13Z,16Z,19Z)-docosahexaenoyl-CoA + oxidized [electron-transfer flavoprotein] + H(+) = (2E,4Z,7Z,10Z,13Z,16Z,19Z)-docosaheptaenoyl-CoA + reduced [electron-transfer flavoprotein]</text>
        <dbReference type="Rhea" id="RHEA:48184"/>
        <dbReference type="Rhea" id="RHEA-COMP:10685"/>
        <dbReference type="Rhea" id="RHEA-COMP:10686"/>
        <dbReference type="ChEBI" id="CHEBI:15378"/>
        <dbReference type="ChEBI" id="CHEBI:57692"/>
        <dbReference type="ChEBI" id="CHEBI:58307"/>
        <dbReference type="ChEBI" id="CHEBI:74298"/>
        <dbReference type="ChEBI" id="CHEBI:77559"/>
    </reaction>
    <physiologicalReaction direction="left-to-right" evidence="23">
        <dbReference type="Rhea" id="RHEA:48185"/>
    </physiologicalReaction>
</comment>
<proteinExistence type="inferred from homology"/>
<organism evidence="36 37">
    <name type="scientific">Salarias fasciatus</name>
    <name type="common">Jewelled blenny</name>
    <name type="synonym">Blennius fasciatus</name>
    <dbReference type="NCBI Taxonomy" id="181472"/>
    <lineage>
        <taxon>Eukaryota</taxon>
        <taxon>Metazoa</taxon>
        <taxon>Chordata</taxon>
        <taxon>Craniata</taxon>
        <taxon>Vertebrata</taxon>
        <taxon>Euteleostomi</taxon>
        <taxon>Actinopterygii</taxon>
        <taxon>Neopterygii</taxon>
        <taxon>Teleostei</taxon>
        <taxon>Neoteleostei</taxon>
        <taxon>Acanthomorphata</taxon>
        <taxon>Ovalentaria</taxon>
        <taxon>Blenniimorphae</taxon>
        <taxon>Blenniiformes</taxon>
        <taxon>Blennioidei</taxon>
        <taxon>Blenniidae</taxon>
        <taxon>Salariinae</taxon>
        <taxon>Salarias</taxon>
    </lineage>
</organism>
<dbReference type="Pfam" id="PF21343">
    <property type="entry name" value="ACAD9-ACADV_C"/>
    <property type="match status" value="1"/>
</dbReference>
<evidence type="ECO:0000256" key="12">
    <source>
        <dbReference type="ARBA" id="ARBA00023136"/>
    </source>
</evidence>
<comment type="catalytic activity">
    <reaction evidence="22">
        <text>(9Z)-hexadecenoyl-CoA + oxidized [electron-transfer flavoprotein] + H(+) = (2E,9Z)-hexadecadienoyl-CoA + reduced [electron-transfer flavoprotein]</text>
        <dbReference type="Rhea" id="RHEA:47304"/>
        <dbReference type="Rhea" id="RHEA-COMP:10685"/>
        <dbReference type="Rhea" id="RHEA-COMP:10686"/>
        <dbReference type="ChEBI" id="CHEBI:15378"/>
        <dbReference type="ChEBI" id="CHEBI:57692"/>
        <dbReference type="ChEBI" id="CHEBI:58307"/>
        <dbReference type="ChEBI" id="CHEBI:61540"/>
        <dbReference type="ChEBI" id="CHEBI:77549"/>
    </reaction>
    <physiologicalReaction direction="left-to-right" evidence="22">
        <dbReference type="Rhea" id="RHEA:47305"/>
    </physiologicalReaction>
</comment>
<evidence type="ECO:0000256" key="14">
    <source>
        <dbReference type="ARBA" id="ARBA00047916"/>
    </source>
</evidence>
<feature type="domain" description="Acyl-CoA dehydrogenase/oxidase N-terminal" evidence="34">
    <location>
        <begin position="73"/>
        <end position="181"/>
    </location>
</feature>
<evidence type="ECO:0000256" key="16">
    <source>
        <dbReference type="ARBA" id="ARBA00049038"/>
    </source>
</evidence>
<evidence type="ECO:0000256" key="17">
    <source>
        <dbReference type="ARBA" id="ARBA00049140"/>
    </source>
</evidence>
<feature type="domain" description="ACAD9/ACADV-like C-terminal" evidence="35">
    <location>
        <begin position="503"/>
        <end position="591"/>
    </location>
</feature>
<evidence type="ECO:0000256" key="9">
    <source>
        <dbReference type="ARBA" id="ARBA00022990"/>
    </source>
</evidence>
<comment type="catalytic activity">
    <reaction evidence="24">
        <text>heptadecanoyl-CoA + oxidized [electron-transfer flavoprotein] + H(+) = trans-2-heptadecenoyl-CoA + reduced [electron-transfer flavoprotein]</text>
        <dbReference type="Rhea" id="RHEA:48196"/>
        <dbReference type="Rhea" id="RHEA-COMP:10685"/>
        <dbReference type="Rhea" id="RHEA-COMP:10686"/>
        <dbReference type="ChEBI" id="CHEBI:15378"/>
        <dbReference type="ChEBI" id="CHEBI:57692"/>
        <dbReference type="ChEBI" id="CHEBI:58307"/>
        <dbReference type="ChEBI" id="CHEBI:74307"/>
        <dbReference type="ChEBI" id="CHEBI:77551"/>
    </reaction>
    <physiologicalReaction direction="left-to-right" evidence="24">
        <dbReference type="Rhea" id="RHEA:48197"/>
    </physiologicalReaction>
</comment>
<dbReference type="InterPro" id="IPR049448">
    <property type="entry name" value="ACAD9/ACADV-like_C"/>
</dbReference>
<dbReference type="AlphaFoldDB" id="A0A672GYW7"/>
<evidence type="ECO:0000256" key="1">
    <source>
        <dbReference type="ARBA" id="ARBA00001974"/>
    </source>
</evidence>
<dbReference type="PANTHER" id="PTHR43884:SF9">
    <property type="entry name" value="COMPLEX I ASSEMBLY FACTOR ACAD9, MITOCHONDRIAL"/>
    <property type="match status" value="1"/>
</dbReference>
<evidence type="ECO:0000256" key="26">
    <source>
        <dbReference type="ARBA" id="ARBA00052466"/>
    </source>
</evidence>
<accession>A0A672GYW7</accession>
<dbReference type="PROSITE" id="PS00072">
    <property type="entry name" value="ACYL_COA_DH_1"/>
    <property type="match status" value="1"/>
</dbReference>
<comment type="catalytic activity">
    <reaction evidence="13">
        <text>decanoyl-CoA + oxidized [electron-transfer flavoprotein] + H(+) = (2E)-decenoyl-CoA + reduced [electron-transfer flavoprotein]</text>
        <dbReference type="Rhea" id="RHEA:48176"/>
        <dbReference type="Rhea" id="RHEA-COMP:10685"/>
        <dbReference type="Rhea" id="RHEA-COMP:10686"/>
        <dbReference type="ChEBI" id="CHEBI:15378"/>
        <dbReference type="ChEBI" id="CHEBI:57692"/>
        <dbReference type="ChEBI" id="CHEBI:58307"/>
        <dbReference type="ChEBI" id="CHEBI:61406"/>
        <dbReference type="ChEBI" id="CHEBI:61430"/>
    </reaction>
    <physiologicalReaction direction="left-to-right" evidence="13">
        <dbReference type="Rhea" id="RHEA:48177"/>
    </physiologicalReaction>
</comment>
<evidence type="ECO:0000259" key="35">
    <source>
        <dbReference type="Pfam" id="PF21343"/>
    </source>
</evidence>
<evidence type="ECO:0000256" key="3">
    <source>
        <dbReference type="ARBA" id="ARBA00009347"/>
    </source>
</evidence>
<evidence type="ECO:0000256" key="4">
    <source>
        <dbReference type="ARBA" id="ARBA00022553"/>
    </source>
</evidence>
<comment type="catalytic activity">
    <reaction evidence="19">
        <text>(9E)-octadecenoyl-CoA + oxidized [electron-transfer flavoprotein] + H(+) = (2E,9E)-octadecadienoyl-CoA + reduced [electron-transfer flavoprotein]</text>
        <dbReference type="Rhea" id="RHEA:48192"/>
        <dbReference type="Rhea" id="RHEA-COMP:10685"/>
        <dbReference type="Rhea" id="RHEA-COMP:10686"/>
        <dbReference type="ChEBI" id="CHEBI:15378"/>
        <dbReference type="ChEBI" id="CHEBI:57692"/>
        <dbReference type="ChEBI" id="CHEBI:58307"/>
        <dbReference type="ChEBI" id="CHEBI:77537"/>
        <dbReference type="ChEBI" id="CHEBI:77552"/>
    </reaction>
    <physiologicalReaction direction="left-to-right" evidence="19">
        <dbReference type="Rhea" id="RHEA:48193"/>
    </physiologicalReaction>
</comment>
<evidence type="ECO:0000256" key="18">
    <source>
        <dbReference type="ARBA" id="ARBA00049224"/>
    </source>
</evidence>
<evidence type="ECO:0000256" key="15">
    <source>
        <dbReference type="ARBA" id="ARBA00048725"/>
    </source>
</evidence>
<comment type="function">
    <text evidence="27">As part of the MCIA complex, primarily participates in the assembly of the mitochondrial complex I and therefore plays a role in oxidative phosphorylation. This moonlighting protein also has a dehydrogenase activity toward a broad range of substrates with greater specificity for long-chain unsaturated acyl-CoAs. However, in vivo, it does not seem to play a primary role in fatty acid oxidation. In addition, the function in complex I assembly is independent of the dehydrogenase activity of the protein.</text>
</comment>
<keyword evidence="7 31" id="KW-0274">FAD</keyword>
<dbReference type="Gene3D" id="2.40.110.10">
    <property type="entry name" value="Butyryl-CoA Dehydrogenase, subunit A, domain 2"/>
    <property type="match status" value="1"/>
</dbReference>
<evidence type="ECO:0000313" key="36">
    <source>
        <dbReference type="Ensembl" id="ENSSFAP00005022220.1"/>
    </source>
</evidence>
<dbReference type="GO" id="GO:0005743">
    <property type="term" value="C:mitochondrial inner membrane"/>
    <property type="evidence" value="ECO:0007669"/>
    <property type="project" value="UniProtKB-SubCell"/>
</dbReference>
<comment type="subunit">
    <text evidence="28">Homodimer. Interacts with NDUFAF1 and ECSIT. Part of the mitochondrial complex I assembly/MCIA complex that comprises at least the core subunits TMEM126B, NDUFAF1, ECSIT and ACAD9 and complement subunits such as COA1 and TMEM186. Interacts with TMEM70 and TMEM242.</text>
</comment>
<evidence type="ECO:0000256" key="8">
    <source>
        <dbReference type="ARBA" id="ARBA00022946"/>
    </source>
</evidence>
<evidence type="ECO:0000256" key="7">
    <source>
        <dbReference type="ARBA" id="ARBA00022827"/>
    </source>
</evidence>
<dbReference type="Gene3D" id="1.10.540.10">
    <property type="entry name" value="Acyl-CoA dehydrogenase/oxidase, N-terminal domain"/>
    <property type="match status" value="1"/>
</dbReference>
<dbReference type="FunFam" id="2.40.110.10:FF:000006">
    <property type="entry name" value="very long-chain specific acyl-CoA dehydrogenase, mitochondrial"/>
    <property type="match status" value="1"/>
</dbReference>
<keyword evidence="12" id="KW-0472">Membrane</keyword>
<dbReference type="PROSITE" id="PS00073">
    <property type="entry name" value="ACYL_COA_DH_2"/>
    <property type="match status" value="1"/>
</dbReference>
<evidence type="ECO:0000256" key="13">
    <source>
        <dbReference type="ARBA" id="ARBA00047546"/>
    </source>
</evidence>
<evidence type="ECO:0000256" key="30">
    <source>
        <dbReference type="ARBA" id="ARBA00076025"/>
    </source>
</evidence>
<dbReference type="Pfam" id="PF02771">
    <property type="entry name" value="Acyl-CoA_dh_N"/>
    <property type="match status" value="1"/>
</dbReference>
<gene>
    <name evidence="36" type="primary">acad9</name>
</gene>
<comment type="catalytic activity">
    <reaction evidence="17">
        <text>eicosanoyl-CoA + oxidized [electron-transfer flavoprotein] + H(+) = (2E)-eicosenoyl-CoA + reduced [electron-transfer flavoprotein]</text>
        <dbReference type="Rhea" id="RHEA:47236"/>
        <dbReference type="Rhea" id="RHEA-COMP:10685"/>
        <dbReference type="Rhea" id="RHEA-COMP:10686"/>
        <dbReference type="ChEBI" id="CHEBI:15378"/>
        <dbReference type="ChEBI" id="CHEBI:57380"/>
        <dbReference type="ChEBI" id="CHEBI:57692"/>
        <dbReference type="ChEBI" id="CHEBI:58307"/>
        <dbReference type="ChEBI" id="CHEBI:74691"/>
    </reaction>
    <physiologicalReaction direction="left-to-right" evidence="17">
        <dbReference type="Rhea" id="RHEA:47237"/>
    </physiologicalReaction>
</comment>
<feature type="domain" description="Acyl-CoA oxidase/dehydrogenase middle" evidence="33">
    <location>
        <begin position="185"/>
        <end position="285"/>
    </location>
</feature>
<comment type="catalytic activity">
    <reaction evidence="15">
        <text>oxidized [electron-transfer flavoprotein] + (9Z)-octadecenoyl-CoA + H(+) = (2E,9Z)-octadecadienoyl-CoA + reduced [electron-transfer flavoprotein]</text>
        <dbReference type="Rhea" id="RHEA:47300"/>
        <dbReference type="Rhea" id="RHEA-COMP:10685"/>
        <dbReference type="Rhea" id="RHEA-COMP:10686"/>
        <dbReference type="ChEBI" id="CHEBI:15378"/>
        <dbReference type="ChEBI" id="CHEBI:57387"/>
        <dbReference type="ChEBI" id="CHEBI:57692"/>
        <dbReference type="ChEBI" id="CHEBI:58307"/>
        <dbReference type="ChEBI" id="CHEBI:77553"/>
    </reaction>
    <physiologicalReaction direction="left-to-right" evidence="15">
        <dbReference type="Rhea" id="RHEA:47301"/>
    </physiologicalReaction>
</comment>
<dbReference type="InterPro" id="IPR013786">
    <property type="entry name" value="AcylCoA_DH/ox_N"/>
</dbReference>
<protein>
    <recommendedName>
        <fullName evidence="29">Complex I assembly factor ACAD9, mitochondrial</fullName>
    </recommendedName>
    <alternativeName>
        <fullName evidence="30">Acyl-CoA dehydrogenase family member 9</fullName>
    </alternativeName>
</protein>
<evidence type="ECO:0000256" key="11">
    <source>
        <dbReference type="ARBA" id="ARBA00023128"/>
    </source>
</evidence>
<reference evidence="36" key="2">
    <citation type="submission" date="2025-08" db="UniProtKB">
        <authorList>
            <consortium name="Ensembl"/>
        </authorList>
    </citation>
    <scope>IDENTIFICATION</scope>
</reference>
<evidence type="ECO:0000256" key="5">
    <source>
        <dbReference type="ARBA" id="ARBA00022630"/>
    </source>
</evidence>
<evidence type="ECO:0000256" key="20">
    <source>
        <dbReference type="ARBA" id="ARBA00050383"/>
    </source>
</evidence>
<dbReference type="Ensembl" id="ENSSFAT00005023147.1">
    <property type="protein sequence ID" value="ENSSFAP00005022220.1"/>
    <property type="gene ID" value="ENSSFAG00005011032.1"/>
</dbReference>
<keyword evidence="5 31" id="KW-0285">Flavoprotein</keyword>
<dbReference type="SUPFAM" id="SSF56645">
    <property type="entry name" value="Acyl-CoA dehydrogenase NM domain-like"/>
    <property type="match status" value="1"/>
</dbReference>
<dbReference type="InterPro" id="IPR046373">
    <property type="entry name" value="Acyl-CoA_Oxase/DH_mid-dom_sf"/>
</dbReference>
<evidence type="ECO:0000259" key="32">
    <source>
        <dbReference type="Pfam" id="PF00441"/>
    </source>
</evidence>
<dbReference type="GO" id="GO:0006631">
    <property type="term" value="P:fatty acid metabolic process"/>
    <property type="evidence" value="ECO:0007669"/>
    <property type="project" value="UniProtKB-ARBA"/>
</dbReference>
<keyword evidence="6" id="KW-0999">Mitochondrion inner membrane</keyword>
<evidence type="ECO:0000256" key="29">
    <source>
        <dbReference type="ARBA" id="ARBA00073945"/>
    </source>
</evidence>
<dbReference type="InterPro" id="IPR009075">
    <property type="entry name" value="AcylCo_DH/oxidase_C"/>
</dbReference>
<evidence type="ECO:0000256" key="25">
    <source>
        <dbReference type="ARBA" id="ARBA00052438"/>
    </source>
</evidence>
<keyword evidence="11" id="KW-0496">Mitochondrion</keyword>
<evidence type="ECO:0000256" key="2">
    <source>
        <dbReference type="ARBA" id="ARBA00004443"/>
    </source>
</evidence>
<evidence type="ECO:0000256" key="22">
    <source>
        <dbReference type="ARBA" id="ARBA00051582"/>
    </source>
</evidence>
<comment type="catalytic activity">
    <reaction evidence="26">
        <text>nonanoyl-CoA + oxidized [electron-transfer flavoprotein] + H(+) = (2E)-nonenoyl-CoA + reduced [electron-transfer flavoprotein]</text>
        <dbReference type="Rhea" id="RHEA:48208"/>
        <dbReference type="Rhea" id="RHEA-COMP:10685"/>
        <dbReference type="Rhea" id="RHEA-COMP:10686"/>
        <dbReference type="ChEBI" id="CHEBI:15378"/>
        <dbReference type="ChEBI" id="CHEBI:57692"/>
        <dbReference type="ChEBI" id="CHEBI:58307"/>
        <dbReference type="ChEBI" id="CHEBI:76291"/>
        <dbReference type="ChEBI" id="CHEBI:76292"/>
    </reaction>
    <physiologicalReaction direction="left-to-right" evidence="26">
        <dbReference type="Rhea" id="RHEA:48209"/>
    </physiologicalReaction>
</comment>
<reference evidence="36" key="3">
    <citation type="submission" date="2025-09" db="UniProtKB">
        <authorList>
            <consortium name="Ensembl"/>
        </authorList>
    </citation>
    <scope>IDENTIFICATION</scope>
</reference>
<dbReference type="Proteomes" id="UP000472267">
    <property type="component" value="Chromosome 5"/>
</dbReference>
<comment type="cofactor">
    <cofactor evidence="1 31">
        <name>FAD</name>
        <dbReference type="ChEBI" id="CHEBI:57692"/>
    </cofactor>
</comment>
<dbReference type="SUPFAM" id="SSF47203">
    <property type="entry name" value="Acyl-CoA dehydrogenase C-terminal domain-like"/>
    <property type="match status" value="1"/>
</dbReference>
<comment type="catalytic activity">
    <reaction evidence="16">
        <text>tetradecanoyl-CoA + oxidized [electron-transfer flavoprotein] + H(+) = (2E)-tetradecenoyl-CoA + reduced [electron-transfer flavoprotein]</text>
        <dbReference type="Rhea" id="RHEA:47316"/>
        <dbReference type="Rhea" id="RHEA-COMP:10685"/>
        <dbReference type="Rhea" id="RHEA-COMP:10686"/>
        <dbReference type="ChEBI" id="CHEBI:15378"/>
        <dbReference type="ChEBI" id="CHEBI:57385"/>
        <dbReference type="ChEBI" id="CHEBI:57692"/>
        <dbReference type="ChEBI" id="CHEBI:58307"/>
        <dbReference type="ChEBI" id="CHEBI:61405"/>
    </reaction>
    <physiologicalReaction direction="left-to-right" evidence="16">
        <dbReference type="Rhea" id="RHEA:47317"/>
    </physiologicalReaction>
</comment>
<dbReference type="GO" id="GO:0003995">
    <property type="term" value="F:acyl-CoA dehydrogenase activity"/>
    <property type="evidence" value="ECO:0007669"/>
    <property type="project" value="InterPro"/>
</dbReference>
<keyword evidence="37" id="KW-1185">Reference proteome</keyword>
<dbReference type="InterPro" id="IPR037069">
    <property type="entry name" value="AcylCoA_DH/ox_N_sf"/>
</dbReference>
<evidence type="ECO:0000256" key="10">
    <source>
        <dbReference type="ARBA" id="ARBA00023002"/>
    </source>
</evidence>
<evidence type="ECO:0000256" key="23">
    <source>
        <dbReference type="ARBA" id="ARBA00052172"/>
    </source>
</evidence>
<evidence type="ECO:0000256" key="31">
    <source>
        <dbReference type="RuleBase" id="RU362125"/>
    </source>
</evidence>
<dbReference type="PANTHER" id="PTHR43884">
    <property type="entry name" value="ACYL-COA DEHYDROGENASE"/>
    <property type="match status" value="1"/>
</dbReference>
<reference evidence="36" key="1">
    <citation type="submission" date="2019-06" db="EMBL/GenBank/DDBJ databases">
        <authorList>
            <consortium name="Wellcome Sanger Institute Data Sharing"/>
        </authorList>
    </citation>
    <scope>NUCLEOTIDE SEQUENCE [LARGE SCALE GENOMIC DNA]</scope>
</reference>
<dbReference type="Pfam" id="PF02770">
    <property type="entry name" value="Acyl-CoA_dh_M"/>
    <property type="match status" value="1"/>
</dbReference>
<comment type="catalytic activity">
    <reaction evidence="25">
        <text>undecanoyl-CoA + oxidized [electron-transfer flavoprotein] + H(+) = trans-2-undecenoyl-CoA + reduced [electron-transfer flavoprotein]</text>
        <dbReference type="Rhea" id="RHEA:48200"/>
        <dbReference type="Rhea" id="RHEA-COMP:10685"/>
        <dbReference type="Rhea" id="RHEA-COMP:10686"/>
        <dbReference type="ChEBI" id="CHEBI:15378"/>
        <dbReference type="ChEBI" id="CHEBI:57692"/>
        <dbReference type="ChEBI" id="CHEBI:58307"/>
        <dbReference type="ChEBI" id="CHEBI:77547"/>
        <dbReference type="ChEBI" id="CHEBI:77548"/>
    </reaction>
    <physiologicalReaction direction="left-to-right" evidence="25">
        <dbReference type="Rhea" id="RHEA:48201"/>
    </physiologicalReaction>
</comment>
<dbReference type="FunFam" id="1.10.540.10:FF:000001">
    <property type="entry name" value="Very long-chain-specific acyl-CoA dehydrogenase, mitochondrial"/>
    <property type="match status" value="1"/>
</dbReference>
<dbReference type="Pfam" id="PF00441">
    <property type="entry name" value="Acyl-CoA_dh_1"/>
    <property type="match status" value="1"/>
</dbReference>
<dbReference type="FunFam" id="1.20.140.10:FF:000023">
    <property type="entry name" value="Acyl-CoA dehydrogenase family member 9"/>
    <property type="match status" value="1"/>
</dbReference>
<keyword evidence="10 31" id="KW-0560">Oxidoreductase</keyword>
<dbReference type="FunFam" id="1.20.140.10:FF:000008">
    <property type="entry name" value="acyl-CoA dehydrogenase family member 9, mitochondrial"/>
    <property type="match status" value="1"/>
</dbReference>
<keyword evidence="9" id="KW-0007">Acetylation</keyword>
<dbReference type="InterPro" id="IPR006089">
    <property type="entry name" value="Acyl-CoA_DH_CS"/>
</dbReference>
<dbReference type="Gene3D" id="1.20.140.10">
    <property type="entry name" value="Butyryl-CoA Dehydrogenase, subunit A, domain 3"/>
    <property type="match status" value="2"/>
</dbReference>
<comment type="catalytic activity">
    <reaction evidence="21">
        <text>(9Z,12Z)-octadecadienoyl-CoA + oxidized [electron-transfer flavoprotein] + H(+) = (2E,9Z,12Z)-octadecatrienoyl-CoA + reduced [electron-transfer flavoprotein]</text>
        <dbReference type="Rhea" id="RHEA:48188"/>
        <dbReference type="Rhea" id="RHEA-COMP:10685"/>
        <dbReference type="Rhea" id="RHEA-COMP:10686"/>
        <dbReference type="ChEBI" id="CHEBI:15378"/>
        <dbReference type="ChEBI" id="CHEBI:57383"/>
        <dbReference type="ChEBI" id="CHEBI:57692"/>
        <dbReference type="ChEBI" id="CHEBI:58307"/>
        <dbReference type="ChEBI" id="CHEBI:77558"/>
    </reaction>
    <physiologicalReaction direction="left-to-right" evidence="21">
        <dbReference type="Rhea" id="RHEA:48189"/>
    </physiologicalReaction>
</comment>
<comment type="catalytic activity">
    <reaction evidence="18">
        <text>octadecanoyl-CoA + oxidized [electron-transfer flavoprotein] + H(+) = (2E)-octadecenoyl-CoA + reduced [electron-transfer flavoprotein]</text>
        <dbReference type="Rhea" id="RHEA:47240"/>
        <dbReference type="Rhea" id="RHEA-COMP:10685"/>
        <dbReference type="Rhea" id="RHEA-COMP:10686"/>
        <dbReference type="ChEBI" id="CHEBI:15378"/>
        <dbReference type="ChEBI" id="CHEBI:57394"/>
        <dbReference type="ChEBI" id="CHEBI:57692"/>
        <dbReference type="ChEBI" id="CHEBI:58307"/>
        <dbReference type="ChEBI" id="CHEBI:71412"/>
    </reaction>
    <physiologicalReaction direction="left-to-right" evidence="18">
        <dbReference type="Rhea" id="RHEA:47241"/>
    </physiologicalReaction>
</comment>